<evidence type="ECO:0000256" key="1">
    <source>
        <dbReference type="SAM" id="MobiDB-lite"/>
    </source>
</evidence>
<feature type="compositionally biased region" description="Polar residues" evidence="1">
    <location>
        <begin position="81"/>
        <end position="118"/>
    </location>
</feature>
<feature type="region of interest" description="Disordered" evidence="1">
    <location>
        <begin position="64"/>
        <end position="135"/>
    </location>
</feature>
<feature type="compositionally biased region" description="Polar residues" evidence="1">
    <location>
        <begin position="64"/>
        <end position="74"/>
    </location>
</feature>
<gene>
    <name evidence="2" type="ORF">B0H67DRAFT_74056</name>
</gene>
<name>A0AA40E7T9_9PEZI</name>
<organism evidence="2 3">
    <name type="scientific">Lasiosphaeris hirsuta</name>
    <dbReference type="NCBI Taxonomy" id="260670"/>
    <lineage>
        <taxon>Eukaryota</taxon>
        <taxon>Fungi</taxon>
        <taxon>Dikarya</taxon>
        <taxon>Ascomycota</taxon>
        <taxon>Pezizomycotina</taxon>
        <taxon>Sordariomycetes</taxon>
        <taxon>Sordariomycetidae</taxon>
        <taxon>Sordariales</taxon>
        <taxon>Lasiosphaeriaceae</taxon>
        <taxon>Lasiosphaeris</taxon>
    </lineage>
</organism>
<dbReference type="AlphaFoldDB" id="A0AA40E7T9"/>
<dbReference type="EMBL" id="JAUKUA010000001">
    <property type="protein sequence ID" value="KAK0731449.1"/>
    <property type="molecule type" value="Genomic_DNA"/>
</dbReference>
<accession>A0AA40E7T9</accession>
<comment type="caution">
    <text evidence="2">The sequence shown here is derived from an EMBL/GenBank/DDBJ whole genome shotgun (WGS) entry which is preliminary data.</text>
</comment>
<sequence length="217" mass="23795">MELLVWRSFPSCPIASSHPDCPTRVSHAKAIRAPLSTPEQPSIGVRKTSGDQCRIKLNKRSFSTSNWPVHQNKGSNRRAETSLTKASGSHLLQANQTSSRGQTTKLTKNQEWQATQMSIPGRNGRRDPEQTPESVGRYTGSVISPFRHCRSQQLGQVKKACYHSAFTISSHPQSLWTVRLLTRVGSRRCNHCSAACTEISGSALVGDEEGGSGPRNT</sequence>
<protein>
    <submittedName>
        <fullName evidence="2">Uncharacterized protein</fullName>
    </submittedName>
</protein>
<proteinExistence type="predicted"/>
<keyword evidence="3" id="KW-1185">Reference proteome</keyword>
<evidence type="ECO:0000313" key="2">
    <source>
        <dbReference type="EMBL" id="KAK0731449.1"/>
    </source>
</evidence>
<reference evidence="2" key="1">
    <citation type="submission" date="2023-06" db="EMBL/GenBank/DDBJ databases">
        <title>Genome-scale phylogeny and comparative genomics of the fungal order Sordariales.</title>
        <authorList>
            <consortium name="Lawrence Berkeley National Laboratory"/>
            <person name="Hensen N."/>
            <person name="Bonometti L."/>
            <person name="Westerberg I."/>
            <person name="Brannstrom I.O."/>
            <person name="Guillou S."/>
            <person name="Cros-Aarteil S."/>
            <person name="Calhoun S."/>
            <person name="Haridas S."/>
            <person name="Kuo A."/>
            <person name="Mondo S."/>
            <person name="Pangilinan J."/>
            <person name="Riley R."/>
            <person name="Labutti K."/>
            <person name="Andreopoulos B."/>
            <person name="Lipzen A."/>
            <person name="Chen C."/>
            <person name="Yanf M."/>
            <person name="Daum C."/>
            <person name="Ng V."/>
            <person name="Clum A."/>
            <person name="Steindorff A."/>
            <person name="Ohm R."/>
            <person name="Martin F."/>
            <person name="Silar P."/>
            <person name="Natvig D."/>
            <person name="Lalanne C."/>
            <person name="Gautier V."/>
            <person name="Ament-Velasquez S.L."/>
            <person name="Kruys A."/>
            <person name="Hutchinson M.I."/>
            <person name="Powell A.J."/>
            <person name="Barry K."/>
            <person name="Miller A.N."/>
            <person name="Grigoriev I.V."/>
            <person name="Debuchy R."/>
            <person name="Gladieux P."/>
            <person name="Thoren M.H."/>
            <person name="Johannesson H."/>
        </authorList>
    </citation>
    <scope>NUCLEOTIDE SEQUENCE</scope>
    <source>
        <strain evidence="2">SMH4607-1</strain>
    </source>
</reference>
<dbReference type="Proteomes" id="UP001172102">
    <property type="component" value="Unassembled WGS sequence"/>
</dbReference>
<evidence type="ECO:0000313" key="3">
    <source>
        <dbReference type="Proteomes" id="UP001172102"/>
    </source>
</evidence>